<organism evidence="3 4">
    <name type="scientific">Rhodococcus opacus</name>
    <name type="common">Nocardia opaca</name>
    <dbReference type="NCBI Taxonomy" id="37919"/>
    <lineage>
        <taxon>Bacteria</taxon>
        <taxon>Bacillati</taxon>
        <taxon>Actinomycetota</taxon>
        <taxon>Actinomycetes</taxon>
        <taxon>Mycobacteriales</taxon>
        <taxon>Nocardiaceae</taxon>
        <taxon>Rhodococcus</taxon>
    </lineage>
</organism>
<protein>
    <recommendedName>
        <fullName evidence="2">PIN like domain-containing protein</fullName>
    </recommendedName>
</protein>
<proteinExistence type="predicted"/>
<feature type="region of interest" description="Disordered" evidence="1">
    <location>
        <begin position="438"/>
        <end position="474"/>
    </location>
</feature>
<comment type="caution">
    <text evidence="3">The sequence shown here is derived from an EMBL/GenBank/DDBJ whole genome shotgun (WGS) entry which is preliminary data.</text>
</comment>
<reference evidence="4" key="1">
    <citation type="submission" date="2018-02" db="EMBL/GenBank/DDBJ databases">
        <title>Draft genome sequencing of Rhodococcus opacus KU647198.</title>
        <authorList>
            <person name="Zheng B.-X."/>
        </authorList>
    </citation>
    <scope>NUCLEOTIDE SEQUENCE [LARGE SCALE GENOMIC DNA]</scope>
    <source>
        <strain evidence="4">04-OD7</strain>
    </source>
</reference>
<dbReference type="InterPro" id="IPR041578">
    <property type="entry name" value="PIN_8"/>
</dbReference>
<sequence>MTQLDPDVAPFFGNAVIALDANVLLELYSMSSATRSEIIDVFFAVQDRLWIPHQVALEYSRNRRNSVIKRNERFSAIRKVLTTSQAQALGKLGAAIDSFVKFRSQSHTVRDWDPGTYGVDKVGLKSRLDGIWKDTLVEVNLLQSEIDISVEDLNSDEILKRLDDLITGRVGQPYFSQELRVHVEHATRFRFPNKIPPGYADADEKPTELLQAGDYLIWRQLLDCMQDMEETGAEKLVIFVTKDFKSDWWVLNDKDEVLSPRPELIDEMRDEAGAKLLMLSISDFLEGAKKHLKQEITDAAIHEVEEQEQELASYASSVIRQYVAARSEVMGSDRRAQGSLVTPELAETMRRAQGSLVTPELAETMRRAQSGLVTPELAETMRRAQGSLVTPELAETMRRAQSGLVTPELAETIRRMQVTLANPAALRALHDAERHAENTPLEWFDESDLDSDTSGSDGTGTRGAEMSSTDASDY</sequence>
<dbReference type="Pfam" id="PF18476">
    <property type="entry name" value="PIN_8"/>
    <property type="match status" value="1"/>
</dbReference>
<dbReference type="Proteomes" id="UP000239290">
    <property type="component" value="Unassembled WGS sequence"/>
</dbReference>
<evidence type="ECO:0000256" key="1">
    <source>
        <dbReference type="SAM" id="MobiDB-lite"/>
    </source>
</evidence>
<evidence type="ECO:0000313" key="4">
    <source>
        <dbReference type="Proteomes" id="UP000239290"/>
    </source>
</evidence>
<feature type="domain" description="PIN like" evidence="2">
    <location>
        <begin position="16"/>
        <end position="264"/>
    </location>
</feature>
<evidence type="ECO:0000313" key="3">
    <source>
        <dbReference type="EMBL" id="PQP14008.1"/>
    </source>
</evidence>
<dbReference type="EMBL" id="PUIO01000094">
    <property type="protein sequence ID" value="PQP14008.1"/>
    <property type="molecule type" value="Genomic_DNA"/>
</dbReference>
<dbReference type="AlphaFoldDB" id="A0A2S8IGW6"/>
<gene>
    <name evidence="3" type="ORF">C5613_41485</name>
</gene>
<name>A0A2S8IGW6_RHOOP</name>
<accession>A0A2S8IGW6</accession>
<evidence type="ECO:0000259" key="2">
    <source>
        <dbReference type="Pfam" id="PF18476"/>
    </source>
</evidence>